<dbReference type="InterPro" id="IPR027417">
    <property type="entry name" value="P-loop_NTPase"/>
</dbReference>
<reference evidence="1 3" key="1">
    <citation type="journal article" date="2023" name="Microb. Genom.">
        <title>Mesoterricola silvestris gen. nov., sp. nov., Mesoterricola sediminis sp. nov., Geothrix oryzae sp. nov., Geothrix edaphica sp. nov., Geothrix rubra sp. nov., and Geothrix limicola sp. nov., six novel members of Acidobacteriota isolated from soils.</title>
        <authorList>
            <person name="Weisberg A.J."/>
            <person name="Pearce E."/>
            <person name="Kramer C.G."/>
            <person name="Chang J.H."/>
            <person name="Clarke C.R."/>
        </authorList>
    </citation>
    <scope>NUCLEOTIDE SEQUENCE</scope>
    <source>
        <strain evidence="2 3">NB05-1H</strain>
        <strain evidence="1">NRRL_B-16521</strain>
    </source>
</reference>
<comment type="caution">
    <text evidence="1">The sequence shown here is derived from an EMBL/GenBank/DDBJ whole genome shotgun (WGS) entry which is preliminary data.</text>
</comment>
<dbReference type="GeneID" id="69806150"/>
<dbReference type="PANTHER" id="PTHR47691">
    <property type="entry name" value="REGULATOR-RELATED"/>
    <property type="match status" value="1"/>
</dbReference>
<dbReference type="EMBL" id="JARAWC010000019">
    <property type="protein sequence ID" value="MDX2963107.1"/>
    <property type="molecule type" value="Genomic_DNA"/>
</dbReference>
<keyword evidence="3" id="KW-1185">Reference proteome</keyword>
<dbReference type="EMBL" id="JARAWP010000003">
    <property type="protein sequence ID" value="MDX3017326.1"/>
    <property type="molecule type" value="Genomic_DNA"/>
</dbReference>
<sequence length="688" mass="73226">MGEREGGRVGESGSTYNSISGNATFFGPVVMAERVGSLTLPPGPPQVTPRQVPVSTPQFVNRTAELGRLDSVARALRTARTPGVVVLTGLGGVGKTALVARWAAGALDYPGGHLYVNLAGRRQDGAVDVGDVLALFLRALGVHPDFVPAEVDERAALFRSITARQDTLVVVDNVWQAAEIRPLVPASGLLVATSRTRLSGLARDGAVLIDLDPLNETAGVELVHRWRDTDADGAAAELVRFCGGLPLALGVVGDWLDEHSHLGLSDAVAELCVGEGGIEAVTTVLDMMYGSLPESARLLYRLFGLLPGTTATGSLATAAGVPEAGRAVARLISARSAEVVESLDRPVRFQLHDVARPHARKVAQGLPEAERTAVLRDVAAYYVEAAAHADVHVLGAGRFRLQSPPERSLAELSGREALFTDKAEAIEWLDAERGNLLALLRVAAEQQWDDTVWQLCESLWALYHSRKHHLESIEAHTLGITASRRCGRPDAEIRMRNQLARAHYELGAYDEAHQVLDAAGELLDRVTDARLSGVLWETRGLVFLAEGAYEDAHALFLKALEANASLNDTHGIVVQSYNVGQALLAAGRAQEALGVLDEARATAVGENNTGMLLRLDIVRAKALHALGRFGPAIEAAVSAAEQASASRQHAKFDQALGVLAELAASDATLRAACEAKLGELRRNVGVRP</sequence>
<dbReference type="PRINTS" id="PR00364">
    <property type="entry name" value="DISEASERSIST"/>
</dbReference>
<dbReference type="GO" id="GO:0043531">
    <property type="term" value="F:ADP binding"/>
    <property type="evidence" value="ECO:0007669"/>
    <property type="project" value="InterPro"/>
</dbReference>
<evidence type="ECO:0000313" key="3">
    <source>
        <dbReference type="Proteomes" id="UP001272987"/>
    </source>
</evidence>
<proteinExistence type="predicted"/>
<keyword evidence="1" id="KW-0547">Nucleotide-binding</keyword>
<accession>A0AAP6EHF6</accession>
<dbReference type="RefSeq" id="WP_162947362.1">
    <property type="nucleotide sequence ID" value="NZ_BCMK01000076.1"/>
</dbReference>
<dbReference type="InterPro" id="IPR011990">
    <property type="entry name" value="TPR-like_helical_dom_sf"/>
</dbReference>
<dbReference type="PANTHER" id="PTHR47691:SF3">
    <property type="entry name" value="HTH-TYPE TRANSCRIPTIONAL REGULATOR RV0890C-RELATED"/>
    <property type="match status" value="1"/>
</dbReference>
<evidence type="ECO:0000313" key="4">
    <source>
        <dbReference type="Proteomes" id="UP001282288"/>
    </source>
</evidence>
<dbReference type="SUPFAM" id="SSF48452">
    <property type="entry name" value="TPR-like"/>
    <property type="match status" value="1"/>
</dbReference>
<organism evidence="1 4">
    <name type="scientific">Streptomyces acidiscabies</name>
    <dbReference type="NCBI Taxonomy" id="42234"/>
    <lineage>
        <taxon>Bacteria</taxon>
        <taxon>Bacillati</taxon>
        <taxon>Actinomycetota</taxon>
        <taxon>Actinomycetes</taxon>
        <taxon>Kitasatosporales</taxon>
        <taxon>Streptomycetaceae</taxon>
        <taxon>Streptomyces</taxon>
    </lineage>
</organism>
<dbReference type="Gene3D" id="1.25.40.10">
    <property type="entry name" value="Tetratricopeptide repeat domain"/>
    <property type="match status" value="1"/>
</dbReference>
<evidence type="ECO:0000313" key="1">
    <source>
        <dbReference type="EMBL" id="MDX2963107.1"/>
    </source>
</evidence>
<dbReference type="SUPFAM" id="SSF52540">
    <property type="entry name" value="P-loop containing nucleoside triphosphate hydrolases"/>
    <property type="match status" value="1"/>
</dbReference>
<keyword evidence="1" id="KW-0067">ATP-binding</keyword>
<gene>
    <name evidence="1" type="ORF">PV399_25810</name>
    <name evidence="2" type="ORF">PV666_05445</name>
</gene>
<dbReference type="AlphaFoldDB" id="A0AAP6EHF6"/>
<dbReference type="Proteomes" id="UP001282288">
    <property type="component" value="Unassembled WGS sequence"/>
</dbReference>
<dbReference type="Proteomes" id="UP001272987">
    <property type="component" value="Unassembled WGS sequence"/>
</dbReference>
<evidence type="ECO:0000313" key="2">
    <source>
        <dbReference type="EMBL" id="MDX3017326.1"/>
    </source>
</evidence>
<dbReference type="GO" id="GO:0005524">
    <property type="term" value="F:ATP binding"/>
    <property type="evidence" value="ECO:0007669"/>
    <property type="project" value="UniProtKB-KW"/>
</dbReference>
<protein>
    <submittedName>
        <fullName evidence="1">ATP-binding protein</fullName>
    </submittedName>
</protein>
<dbReference type="Gene3D" id="3.40.50.300">
    <property type="entry name" value="P-loop containing nucleotide triphosphate hydrolases"/>
    <property type="match status" value="1"/>
</dbReference>
<name>A0AAP6EHF6_9ACTN</name>